<sequence>MPTAHTTIALPSTIHLPRVLCTLQQALGFHLDRCSFLSSSNLDTLSSPLQFPVYLHSVSVHLLSFATTTQKMNTATTAYCQFNHPPPTYNTLDSRQKTRLIRTTRKLGAVLGTTPHLAESDSPVFVSPDRERPLPFSSKRDRKRRQGSIFEFLPPSGPFAYDDASSSASSSMSELALPRSSIESNDSDLSTQSLPAPKSFARHVRERSKSKGKCMPLPTPLVLRLNAVALPLSDPRLATPDTVATLKSISTATRSAIPVTPTTPVTPSTPTVTETRRRRLAKLKRTLGENVPAELVMPFRTPRAQRPSPVAITSAAQTLSSPRLGSAPYKPANADSQKQRSPRAKPLSPSQKTDPLVHSCARSTSSKDSPRRRSASVDFKHGVMSPALAAPSAPQPPSKSYHHSRAPSHAANMFTSETYPPVAHSVTTVPRDPVPSPDSGRVWVTGAESWTGEWNRKDIREVQRQLRNLRLR</sequence>
<feature type="region of interest" description="Disordered" evidence="1">
    <location>
        <begin position="120"/>
        <end position="151"/>
    </location>
</feature>
<evidence type="ECO:0000313" key="2">
    <source>
        <dbReference type="EMBL" id="TBU54313.1"/>
    </source>
</evidence>
<reference evidence="2 3" key="1">
    <citation type="submission" date="2019-01" db="EMBL/GenBank/DDBJ databases">
        <title>Draft genome sequences of three monokaryotic isolates of the white-rot basidiomycete fungus Dichomitus squalens.</title>
        <authorList>
            <consortium name="DOE Joint Genome Institute"/>
            <person name="Lopez S.C."/>
            <person name="Andreopoulos B."/>
            <person name="Pangilinan J."/>
            <person name="Lipzen A."/>
            <person name="Riley R."/>
            <person name="Ahrendt S."/>
            <person name="Ng V."/>
            <person name="Barry K."/>
            <person name="Daum C."/>
            <person name="Grigoriev I.V."/>
            <person name="Hilden K.S."/>
            <person name="Makela M.R."/>
            <person name="de Vries R.P."/>
        </authorList>
    </citation>
    <scope>NUCLEOTIDE SEQUENCE [LARGE SCALE GENOMIC DNA]</scope>
    <source>
        <strain evidence="2 3">CBS 464.89</strain>
    </source>
</reference>
<gene>
    <name evidence="2" type="ORF">BD310DRAFT_83721</name>
</gene>
<proteinExistence type="predicted"/>
<evidence type="ECO:0000313" key="3">
    <source>
        <dbReference type="Proteomes" id="UP000292082"/>
    </source>
</evidence>
<feature type="region of interest" description="Disordered" evidence="1">
    <location>
        <begin position="317"/>
        <end position="408"/>
    </location>
</feature>
<organism evidence="2 3">
    <name type="scientific">Dichomitus squalens</name>
    <dbReference type="NCBI Taxonomy" id="114155"/>
    <lineage>
        <taxon>Eukaryota</taxon>
        <taxon>Fungi</taxon>
        <taxon>Dikarya</taxon>
        <taxon>Basidiomycota</taxon>
        <taxon>Agaricomycotina</taxon>
        <taxon>Agaricomycetes</taxon>
        <taxon>Polyporales</taxon>
        <taxon>Polyporaceae</taxon>
        <taxon>Dichomitus</taxon>
    </lineage>
</organism>
<evidence type="ECO:0000256" key="1">
    <source>
        <dbReference type="SAM" id="MobiDB-lite"/>
    </source>
</evidence>
<accession>A0A4Q9PJM6</accession>
<feature type="compositionally biased region" description="Polar residues" evidence="1">
    <location>
        <begin position="181"/>
        <end position="194"/>
    </location>
</feature>
<dbReference type="EMBL" id="ML145192">
    <property type="protein sequence ID" value="TBU54313.1"/>
    <property type="molecule type" value="Genomic_DNA"/>
</dbReference>
<name>A0A4Q9PJM6_9APHY</name>
<feature type="region of interest" description="Disordered" evidence="1">
    <location>
        <begin position="176"/>
        <end position="201"/>
    </location>
</feature>
<protein>
    <submittedName>
        <fullName evidence="2">Uncharacterized protein</fullName>
    </submittedName>
</protein>
<dbReference type="AlphaFoldDB" id="A0A4Q9PJM6"/>
<dbReference type="Proteomes" id="UP000292082">
    <property type="component" value="Unassembled WGS sequence"/>
</dbReference>
<keyword evidence="3" id="KW-1185">Reference proteome</keyword>